<evidence type="ECO:0000256" key="3">
    <source>
        <dbReference type="ARBA" id="ARBA00022692"/>
    </source>
</evidence>
<evidence type="ECO:0000256" key="5">
    <source>
        <dbReference type="ARBA" id="ARBA00023136"/>
    </source>
</evidence>
<dbReference type="AlphaFoldDB" id="A0A507QQM5"/>
<evidence type="ECO:0000256" key="4">
    <source>
        <dbReference type="ARBA" id="ARBA00022989"/>
    </source>
</evidence>
<sequence length="59" mass="6769">MGALRGQEYEAIQRQVLDRLKFWPFAPHLNFTVIPAEKRLLVSNLFGVVRAVYLNLTPA</sequence>
<dbReference type="Proteomes" id="UP000319663">
    <property type="component" value="Unassembled WGS sequence"/>
</dbReference>
<dbReference type="GO" id="GO:0016020">
    <property type="term" value="C:membrane"/>
    <property type="evidence" value="ECO:0007669"/>
    <property type="project" value="UniProtKB-SubCell"/>
</dbReference>
<organism evidence="6 7">
    <name type="scientific">Monascus purpureus</name>
    <name type="common">Red mold</name>
    <name type="synonym">Monascus anka</name>
    <dbReference type="NCBI Taxonomy" id="5098"/>
    <lineage>
        <taxon>Eukaryota</taxon>
        <taxon>Fungi</taxon>
        <taxon>Dikarya</taxon>
        <taxon>Ascomycota</taxon>
        <taxon>Pezizomycotina</taxon>
        <taxon>Eurotiomycetes</taxon>
        <taxon>Eurotiomycetidae</taxon>
        <taxon>Eurotiales</taxon>
        <taxon>Aspergillaceae</taxon>
        <taxon>Monascus</taxon>
    </lineage>
</organism>
<protein>
    <submittedName>
        <fullName evidence="6">Uncharacterized protein</fullName>
    </submittedName>
</protein>
<keyword evidence="4" id="KW-1133">Transmembrane helix</keyword>
<accession>A0A507QQM5</accession>
<proteinExistence type="inferred from homology"/>
<dbReference type="OrthoDB" id="10267969at2759"/>
<evidence type="ECO:0000256" key="2">
    <source>
        <dbReference type="ARBA" id="ARBA00006824"/>
    </source>
</evidence>
<comment type="subcellular location">
    <subcellularLocation>
        <location evidence="1">Membrane</location>
        <topology evidence="1">Multi-pass membrane protein</topology>
    </subcellularLocation>
</comment>
<evidence type="ECO:0000313" key="7">
    <source>
        <dbReference type="Proteomes" id="UP000319663"/>
    </source>
</evidence>
<name>A0A507QQM5_MONPU</name>
<dbReference type="Pfam" id="PF04117">
    <property type="entry name" value="Mpv17_PMP22"/>
    <property type="match status" value="1"/>
</dbReference>
<comment type="similarity">
    <text evidence="2">Belongs to the peroxisomal membrane protein PXMP2/4 family.</text>
</comment>
<dbReference type="EMBL" id="VIFY01000149">
    <property type="protein sequence ID" value="TQB69515.1"/>
    <property type="molecule type" value="Genomic_DNA"/>
</dbReference>
<dbReference type="STRING" id="5098.A0A507QQM5"/>
<keyword evidence="5" id="KW-0472">Membrane</keyword>
<reference evidence="6 7" key="1">
    <citation type="submission" date="2019-06" db="EMBL/GenBank/DDBJ databases">
        <title>Wine fermentation using esterase from Monascus purpureus.</title>
        <authorList>
            <person name="Geng C."/>
            <person name="Zhang Y."/>
        </authorList>
    </citation>
    <scope>NUCLEOTIDE SEQUENCE [LARGE SCALE GENOMIC DNA]</scope>
    <source>
        <strain evidence="6">HQ1</strain>
    </source>
</reference>
<evidence type="ECO:0000313" key="6">
    <source>
        <dbReference type="EMBL" id="TQB69515.1"/>
    </source>
</evidence>
<comment type="caution">
    <text evidence="6">The sequence shown here is derived from an EMBL/GenBank/DDBJ whole genome shotgun (WGS) entry which is preliminary data.</text>
</comment>
<keyword evidence="3" id="KW-0812">Transmembrane</keyword>
<dbReference type="InterPro" id="IPR007248">
    <property type="entry name" value="Mpv17_PMP22"/>
</dbReference>
<keyword evidence="7" id="KW-1185">Reference proteome</keyword>
<gene>
    <name evidence="6" type="ORF">MPDQ_001726</name>
</gene>
<evidence type="ECO:0000256" key="1">
    <source>
        <dbReference type="ARBA" id="ARBA00004141"/>
    </source>
</evidence>